<dbReference type="Ensembl" id="ENSTNIT00000007043.1">
    <property type="protein sequence ID" value="ENSTNIP00000006891.1"/>
    <property type="gene ID" value="ENSTNIG00000004262.1"/>
</dbReference>
<evidence type="ECO:0000313" key="10">
    <source>
        <dbReference type="Proteomes" id="UP000007303"/>
    </source>
</evidence>
<dbReference type="OrthoDB" id="445326at2759"/>
<accession>Q4T4T4</accession>
<dbReference type="AlphaFoldDB" id="Q4T4T4"/>
<dbReference type="GeneTree" id="ENSGT01120000277720"/>
<dbReference type="InterPro" id="IPR012173">
    <property type="entry name" value="Mpp10"/>
</dbReference>
<sequence>MASGFENESEDYTDQDSDLDFDVDALEKRENQKKCVGRKESKTKIVPSEVDDKFFKLSEMESFLDDMDKREEKEDGDEEDVNYFQDLPSDDDNQNFDQIFAAKKQKKTTAKSSRNLKYKDYFDAVDSEPAEADAQSDVEDDDMGDDMAEEQETDEEDEEEEDLDVDEDTSWSKASGRRKRQNSAVLTSLLLPAAGPGQNSAQKCKRTALKEKEE</sequence>
<evidence type="ECO:0000313" key="8">
    <source>
        <dbReference type="EMBL" id="CAF92098.1"/>
    </source>
</evidence>
<reference evidence="8 10" key="1">
    <citation type="journal article" date="2004" name="Nature">
        <title>Genome duplication in the teleost fish Tetraodon nigroviridis reveals the early vertebrate proto-karyotype.</title>
        <authorList>
            <person name="Jaillon O."/>
            <person name="Aury J.-M."/>
            <person name="Brunet F."/>
            <person name="Petit J.-L."/>
            <person name="Stange-Thomann N."/>
            <person name="Mauceli E."/>
            <person name="Bouneau L."/>
            <person name="Fischer C."/>
            <person name="Ozouf-Costaz C."/>
            <person name="Bernot A."/>
            <person name="Nicaud S."/>
            <person name="Jaffe D."/>
            <person name="Fisher S."/>
            <person name="Lutfalla G."/>
            <person name="Dossat C."/>
            <person name="Segurens B."/>
            <person name="Dasilva C."/>
            <person name="Salanoubat M."/>
            <person name="Levy M."/>
            <person name="Boudet N."/>
            <person name="Castellano S."/>
            <person name="Anthouard V."/>
            <person name="Jubin C."/>
            <person name="Castelli V."/>
            <person name="Katinka M."/>
            <person name="Vacherie B."/>
            <person name="Biemont C."/>
            <person name="Skalli Z."/>
            <person name="Cattolico L."/>
            <person name="Poulain J."/>
            <person name="De Berardinis V."/>
            <person name="Cruaud C."/>
            <person name="Duprat S."/>
            <person name="Brottier P."/>
            <person name="Coutanceau J.-P."/>
            <person name="Gouzy J."/>
            <person name="Parra G."/>
            <person name="Lardier G."/>
            <person name="Chapple C."/>
            <person name="McKernan K.J."/>
            <person name="McEwan P."/>
            <person name="Bosak S."/>
            <person name="Kellis M."/>
            <person name="Volff J.-N."/>
            <person name="Guigo R."/>
            <person name="Zody M.C."/>
            <person name="Mesirov J."/>
            <person name="Lindblad-Toh K."/>
            <person name="Birren B."/>
            <person name="Nusbaum C."/>
            <person name="Kahn D."/>
            <person name="Robinson-Rechavi M."/>
            <person name="Laudet V."/>
            <person name="Schachter V."/>
            <person name="Quetier F."/>
            <person name="Saurin W."/>
            <person name="Scarpelli C."/>
            <person name="Wincker P."/>
            <person name="Lander E.S."/>
            <person name="Weissenbach J."/>
            <person name="Roest Crollius H."/>
        </authorList>
    </citation>
    <scope>NUCLEOTIDE SEQUENCE [LARGE SCALE GENOMIC DNA]</scope>
</reference>
<dbReference type="GO" id="GO:0006364">
    <property type="term" value="P:rRNA processing"/>
    <property type="evidence" value="ECO:0007669"/>
    <property type="project" value="UniProtKB-KW"/>
</dbReference>
<evidence type="ECO:0000313" key="9">
    <source>
        <dbReference type="Ensembl" id="ENSTNIP00000006891.1"/>
    </source>
</evidence>
<evidence type="ECO:0000256" key="6">
    <source>
        <dbReference type="ARBA" id="ARBA00029455"/>
    </source>
</evidence>
<keyword evidence="5" id="KW-0687">Ribonucleoprotein</keyword>
<feature type="compositionally biased region" description="Acidic residues" evidence="7">
    <location>
        <begin position="123"/>
        <end position="169"/>
    </location>
</feature>
<protein>
    <submittedName>
        <fullName evidence="8">(spotted green pufferfish) hypothetical protein</fullName>
    </submittedName>
</protein>
<dbReference type="STRING" id="99883.ENSTNIP00000006891"/>
<comment type="subcellular location">
    <subcellularLocation>
        <location evidence="1">Nucleus</location>
        <location evidence="1">Nucleolus</location>
    </subcellularLocation>
</comment>
<dbReference type="PANTHER" id="PTHR17039:SF0">
    <property type="entry name" value="U3 SMALL NUCLEOLAR RIBONUCLEOPROTEIN PROTEIN MPP10"/>
    <property type="match status" value="1"/>
</dbReference>
<evidence type="ECO:0000256" key="7">
    <source>
        <dbReference type="SAM" id="MobiDB-lite"/>
    </source>
</evidence>
<comment type="similarity">
    <text evidence="6">Belongs to the MPP10 family.</text>
</comment>
<reference evidence="8" key="2">
    <citation type="submission" date="2004-02" db="EMBL/GenBank/DDBJ databases">
        <authorList>
            <consortium name="Genoscope"/>
            <consortium name="Whitehead Institute Centre for Genome Research"/>
        </authorList>
    </citation>
    <scope>NUCLEOTIDE SEQUENCE</scope>
</reference>
<keyword evidence="2" id="KW-0690">Ribosome biogenesis</keyword>
<keyword evidence="4" id="KW-0539">Nucleus</keyword>
<dbReference type="KEGG" id="tng:GSTEN00007162G001"/>
<dbReference type="GO" id="GO:0032040">
    <property type="term" value="C:small-subunit processome"/>
    <property type="evidence" value="ECO:0007669"/>
    <property type="project" value="TreeGrafter"/>
</dbReference>
<dbReference type="EMBL" id="CAAE01009551">
    <property type="protein sequence ID" value="CAF92098.1"/>
    <property type="molecule type" value="Genomic_DNA"/>
</dbReference>
<feature type="region of interest" description="Disordered" evidence="7">
    <location>
        <begin position="64"/>
        <end position="96"/>
    </location>
</feature>
<dbReference type="Pfam" id="PF04006">
    <property type="entry name" value="Mpp10"/>
    <property type="match status" value="1"/>
</dbReference>
<evidence type="ECO:0000256" key="4">
    <source>
        <dbReference type="ARBA" id="ARBA00023242"/>
    </source>
</evidence>
<feature type="region of interest" description="Disordered" evidence="7">
    <location>
        <begin position="1"/>
        <end position="24"/>
    </location>
</feature>
<evidence type="ECO:0000256" key="3">
    <source>
        <dbReference type="ARBA" id="ARBA00022552"/>
    </source>
</evidence>
<proteinExistence type="inferred from homology"/>
<organism evidence="8">
    <name type="scientific">Tetraodon nigroviridis</name>
    <name type="common">Spotted green pufferfish</name>
    <name type="synonym">Chelonodon nigroviridis</name>
    <dbReference type="NCBI Taxonomy" id="99883"/>
    <lineage>
        <taxon>Eukaryota</taxon>
        <taxon>Metazoa</taxon>
        <taxon>Chordata</taxon>
        <taxon>Craniata</taxon>
        <taxon>Vertebrata</taxon>
        <taxon>Euteleostomi</taxon>
        <taxon>Actinopterygii</taxon>
        <taxon>Neopterygii</taxon>
        <taxon>Teleostei</taxon>
        <taxon>Neoteleostei</taxon>
        <taxon>Acanthomorphata</taxon>
        <taxon>Eupercaria</taxon>
        <taxon>Tetraodontiformes</taxon>
        <taxon>Tetradontoidea</taxon>
        <taxon>Tetraodontidae</taxon>
        <taxon>Tetraodon</taxon>
    </lineage>
</organism>
<keyword evidence="3" id="KW-0698">rRNA processing</keyword>
<dbReference type="GO" id="GO:0005732">
    <property type="term" value="C:sno(s)RNA-containing ribonucleoprotein complex"/>
    <property type="evidence" value="ECO:0007669"/>
    <property type="project" value="InterPro"/>
</dbReference>
<dbReference type="PANTHER" id="PTHR17039">
    <property type="entry name" value="U3 SMALL NUCLEOLAR RIBONUCLEOPROTEIN PROTEIN MPP10"/>
    <property type="match status" value="1"/>
</dbReference>
<feature type="compositionally biased region" description="Acidic residues" evidence="7">
    <location>
        <begin position="7"/>
        <end position="24"/>
    </location>
</feature>
<name>Q4T4T4_TETNG</name>
<evidence type="ECO:0000256" key="5">
    <source>
        <dbReference type="ARBA" id="ARBA00023274"/>
    </source>
</evidence>
<keyword evidence="10" id="KW-1185">Reference proteome</keyword>
<gene>
    <name evidence="8" type="ORF">GSTENG00007162001</name>
</gene>
<evidence type="ECO:0000256" key="2">
    <source>
        <dbReference type="ARBA" id="ARBA00022517"/>
    </source>
</evidence>
<dbReference type="HOGENOM" id="CLU_1288568_0_0_1"/>
<evidence type="ECO:0000256" key="1">
    <source>
        <dbReference type="ARBA" id="ARBA00004604"/>
    </source>
</evidence>
<reference evidence="9" key="3">
    <citation type="submission" date="2025-05" db="UniProtKB">
        <authorList>
            <consortium name="Ensembl"/>
        </authorList>
    </citation>
    <scope>IDENTIFICATION</scope>
</reference>
<feature type="region of interest" description="Disordered" evidence="7">
    <location>
        <begin position="118"/>
        <end position="214"/>
    </location>
</feature>
<dbReference type="GO" id="GO:0034457">
    <property type="term" value="C:Mpp10 complex"/>
    <property type="evidence" value="ECO:0007669"/>
    <property type="project" value="InterPro"/>
</dbReference>
<dbReference type="Proteomes" id="UP000007303">
    <property type="component" value="Unassembled WGS sequence"/>
</dbReference>